<dbReference type="PROSITE" id="PS51257">
    <property type="entry name" value="PROKAR_LIPOPROTEIN"/>
    <property type="match status" value="1"/>
</dbReference>
<comment type="caution">
    <text evidence="2">The sequence shown here is derived from an EMBL/GenBank/DDBJ whole genome shotgun (WGS) entry which is preliminary data.</text>
</comment>
<feature type="chain" id="PRO_5012124658" description="Fimbrillin family protein" evidence="1">
    <location>
        <begin position="19"/>
        <end position="361"/>
    </location>
</feature>
<gene>
    <name evidence="2" type="ORF">B5F32_11040</name>
</gene>
<dbReference type="EMBL" id="NFJX01000008">
    <property type="protein sequence ID" value="OUP18946.1"/>
    <property type="molecule type" value="Genomic_DNA"/>
</dbReference>
<organism evidence="2 3">
    <name type="scientific">Parabacteroides distasonis</name>
    <dbReference type="NCBI Taxonomy" id="823"/>
    <lineage>
        <taxon>Bacteria</taxon>
        <taxon>Pseudomonadati</taxon>
        <taxon>Bacteroidota</taxon>
        <taxon>Bacteroidia</taxon>
        <taxon>Bacteroidales</taxon>
        <taxon>Tannerellaceae</taxon>
        <taxon>Parabacteroides</taxon>
    </lineage>
</organism>
<dbReference type="InterPro" id="IPR042278">
    <property type="entry name" value="Mfa-like_1_N"/>
</dbReference>
<protein>
    <recommendedName>
        <fullName evidence="4">Fimbrillin family protein</fullName>
    </recommendedName>
</protein>
<evidence type="ECO:0000313" key="3">
    <source>
        <dbReference type="Proteomes" id="UP000195950"/>
    </source>
</evidence>
<name>A0A1Y4IHD8_PARDI</name>
<keyword evidence="1" id="KW-0732">Signal</keyword>
<sequence length="361" mass="38635">MKSYRYLLLATLSLILFACSGEDGEDKPIIDPDIPVALSPQIADIALTKATATSSDIKAISLFAVNNTEGETFYGANGEGTYGKYTLQSGSLKPGTADQTIWLNMQQAKIYSYFPATDNNGITKGGEDSPYTIKIPATAISYSRQVTNASSLDFTTPQTDYMYGVAYNTTTNTFMTDLPVADNGHAATDTPKGSSIAIGMKHAFCQVVLKFKKNTDYVGSCNLTKVTYSRSIPTLDTTGETTMNLANGTLANLIGANTATPVNYEYTVASGVTVTVPTDGIEFINYGIPFASGTANVTDANLTVTVDGKEMTLQNISDEGKWLAGYRYTYTISIHGTGLKLDGFNIVGWLNESSDNTNTTI</sequence>
<dbReference type="Gene3D" id="2.60.40.2630">
    <property type="match status" value="1"/>
</dbReference>
<evidence type="ECO:0000256" key="1">
    <source>
        <dbReference type="SAM" id="SignalP"/>
    </source>
</evidence>
<dbReference type="Gene3D" id="2.60.40.2620">
    <property type="entry name" value="Fimbrillin-like"/>
    <property type="match status" value="1"/>
</dbReference>
<accession>A0A1Y4IHD8</accession>
<evidence type="ECO:0008006" key="4">
    <source>
        <dbReference type="Google" id="ProtNLM"/>
    </source>
</evidence>
<dbReference type="AlphaFoldDB" id="A0A1Y4IHD8"/>
<dbReference type="CDD" id="cd13121">
    <property type="entry name" value="BF2867_like_C"/>
    <property type="match status" value="1"/>
</dbReference>
<proteinExistence type="predicted"/>
<dbReference type="RefSeq" id="WP_087344596.1">
    <property type="nucleotide sequence ID" value="NZ_NFJX01000008.1"/>
</dbReference>
<evidence type="ECO:0000313" key="2">
    <source>
        <dbReference type="EMBL" id="OUP18946.1"/>
    </source>
</evidence>
<reference evidence="3" key="1">
    <citation type="submission" date="2017-04" db="EMBL/GenBank/DDBJ databases">
        <title>Function of individual gut microbiota members based on whole genome sequencing of pure cultures obtained from chicken caecum.</title>
        <authorList>
            <person name="Medvecky M."/>
            <person name="Cejkova D."/>
            <person name="Polansky O."/>
            <person name="Karasova D."/>
            <person name="Kubasova T."/>
            <person name="Cizek A."/>
            <person name="Rychlik I."/>
        </authorList>
    </citation>
    <scope>NUCLEOTIDE SEQUENCE [LARGE SCALE GENOMIC DNA]</scope>
    <source>
        <strain evidence="3">An199</strain>
    </source>
</reference>
<dbReference type="Proteomes" id="UP000195950">
    <property type="component" value="Unassembled WGS sequence"/>
</dbReference>
<feature type="signal peptide" evidence="1">
    <location>
        <begin position="1"/>
        <end position="18"/>
    </location>
</feature>